<feature type="binding site" description="type 1 copper site" evidence="12">
    <location>
        <position position="194"/>
    </location>
    <ligand>
        <name>Cu cation</name>
        <dbReference type="ChEBI" id="CHEBI:23378"/>
        <label>1</label>
    </ligand>
</feature>
<evidence type="ECO:0000256" key="2">
    <source>
        <dbReference type="ARBA" id="ARBA00001973"/>
    </source>
</evidence>
<evidence type="ECO:0000256" key="3">
    <source>
        <dbReference type="ARBA" id="ARBA00010609"/>
    </source>
</evidence>
<sequence length="370" mass="41717">MKTPLATRRNMLKGLSGLLGLLGLTTLVKAQTHQGHPENTTTPHSKHTGDNNRMLGTVNHQENGFDPMLMLVDFDYGKVSTLPSGQTLREYTIYAQDKEIEIAPGVKFAAWTYNGRVPGPSFRCTEGDRLRIKFVNTSSHPHTIHFHGIHPAEMDGTILNAPEIQPGGSFTYEFDAEPFGCHLYHCHALPLKRHIHKGLYGAFIVDPKEGRPPAKELIMVMNAFDTNFDNANDIYAVNTVAFAYANTPIPLMVGERVRIYLINILEFDFINSFHLHANMFDYYDHGTTLTPTSKTVDTISQVQGQRGILEFSYRFPGQYMFHPHISEFTELGWMGHFNVVKKEDYEEALKNSGVDMTWHQKSMQGKGGKS</sequence>
<feature type="signal peptide" evidence="14">
    <location>
        <begin position="1"/>
        <end position="30"/>
    </location>
</feature>
<evidence type="ECO:0000256" key="5">
    <source>
        <dbReference type="ARBA" id="ARBA00011882"/>
    </source>
</evidence>
<evidence type="ECO:0000256" key="6">
    <source>
        <dbReference type="ARBA" id="ARBA00017290"/>
    </source>
</evidence>
<feature type="region of interest" description="Disordered" evidence="13">
    <location>
        <begin position="32"/>
        <end position="52"/>
    </location>
</feature>
<dbReference type="Gene3D" id="2.60.40.420">
    <property type="entry name" value="Cupredoxins - blue copper proteins"/>
    <property type="match status" value="2"/>
</dbReference>
<evidence type="ECO:0000256" key="8">
    <source>
        <dbReference type="ARBA" id="ARBA00022737"/>
    </source>
</evidence>
<comment type="catalytic activity">
    <reaction evidence="11">
        <text>nitric oxide + Fe(III)-[cytochrome c] + H2O = Fe(II)-[cytochrome c] + nitrite + 2 H(+)</text>
        <dbReference type="Rhea" id="RHEA:15233"/>
        <dbReference type="Rhea" id="RHEA-COMP:10350"/>
        <dbReference type="Rhea" id="RHEA-COMP:14399"/>
        <dbReference type="ChEBI" id="CHEBI:15377"/>
        <dbReference type="ChEBI" id="CHEBI:15378"/>
        <dbReference type="ChEBI" id="CHEBI:16301"/>
        <dbReference type="ChEBI" id="CHEBI:16480"/>
        <dbReference type="ChEBI" id="CHEBI:29033"/>
        <dbReference type="ChEBI" id="CHEBI:29034"/>
        <dbReference type="EC" id="1.7.2.1"/>
    </reaction>
</comment>
<evidence type="ECO:0000259" key="15">
    <source>
        <dbReference type="Pfam" id="PF07731"/>
    </source>
</evidence>
<comment type="cofactor">
    <cofactor evidence="2 12">
        <name>Cu(2+)</name>
        <dbReference type="ChEBI" id="CHEBI:29036"/>
    </cofactor>
</comment>
<evidence type="ECO:0000256" key="11">
    <source>
        <dbReference type="ARBA" id="ARBA00049340"/>
    </source>
</evidence>
<feature type="domain" description="Plastocyanin-like" evidence="15">
    <location>
        <begin position="221"/>
        <end position="341"/>
    </location>
</feature>
<protein>
    <recommendedName>
        <fullName evidence="6">Copper-containing nitrite reductase</fullName>
        <ecNumber evidence="5">1.7.2.1</ecNumber>
    </recommendedName>
</protein>
<dbReference type="GO" id="GO:0050421">
    <property type="term" value="F:nitrite reductase (NO-forming) activity"/>
    <property type="evidence" value="ECO:0007669"/>
    <property type="project" value="UniProtKB-EC"/>
</dbReference>
<keyword evidence="10 12" id="KW-0186">Copper</keyword>
<evidence type="ECO:0000259" key="16">
    <source>
        <dbReference type="Pfam" id="PF07732"/>
    </source>
</evidence>
<dbReference type="SUPFAM" id="SSF49503">
    <property type="entry name" value="Cupredoxins"/>
    <property type="match status" value="2"/>
</dbReference>
<keyword evidence="9" id="KW-0560">Oxidoreductase</keyword>
<dbReference type="Proteomes" id="UP000321306">
    <property type="component" value="Unassembled WGS sequence"/>
</dbReference>
<dbReference type="PANTHER" id="PTHR11709">
    <property type="entry name" value="MULTI-COPPER OXIDASE"/>
    <property type="match status" value="1"/>
</dbReference>
<feature type="binding site" description="type 1 copper site" evidence="12">
    <location>
        <position position="324"/>
    </location>
    <ligand>
        <name>Cu cation</name>
        <dbReference type="ChEBI" id="CHEBI:23378"/>
        <label>1</label>
    </ligand>
</feature>
<evidence type="ECO:0000256" key="7">
    <source>
        <dbReference type="ARBA" id="ARBA00022723"/>
    </source>
</evidence>
<feature type="domain" description="Plastocyanin-like" evidence="16">
    <location>
        <begin position="96"/>
        <end position="209"/>
    </location>
</feature>
<comment type="similarity">
    <text evidence="3">Belongs to the multicopper oxidase family.</text>
</comment>
<evidence type="ECO:0000313" key="18">
    <source>
        <dbReference type="Proteomes" id="UP000321306"/>
    </source>
</evidence>
<dbReference type="InterPro" id="IPR008972">
    <property type="entry name" value="Cupredoxin"/>
</dbReference>
<keyword evidence="8" id="KW-0677">Repeat</keyword>
<keyword evidence="7 12" id="KW-0479">Metal-binding</keyword>
<dbReference type="EMBL" id="BJXB01000009">
    <property type="protein sequence ID" value="GEM46659.1"/>
    <property type="molecule type" value="Genomic_DNA"/>
</dbReference>
<evidence type="ECO:0000256" key="12">
    <source>
        <dbReference type="PIRSR" id="PIRSR601287-1"/>
    </source>
</evidence>
<comment type="cofactor">
    <cofactor evidence="1 12">
        <name>Cu(+)</name>
        <dbReference type="ChEBI" id="CHEBI:49552"/>
    </cofactor>
</comment>
<feature type="binding site" description="type 1 copper site" evidence="12">
    <location>
        <position position="186"/>
    </location>
    <ligand>
        <name>Cu cation</name>
        <dbReference type="ChEBI" id="CHEBI:23378"/>
        <label>1</label>
    </ligand>
</feature>
<dbReference type="InterPro" id="IPR045087">
    <property type="entry name" value="Cu-oxidase_fam"/>
</dbReference>
<dbReference type="AlphaFoldDB" id="A0A511N1J0"/>
<evidence type="ECO:0000313" key="17">
    <source>
        <dbReference type="EMBL" id="GEM46659.1"/>
    </source>
</evidence>
<keyword evidence="14" id="KW-0732">Signal</keyword>
<dbReference type="Pfam" id="PF07731">
    <property type="entry name" value="Cu-oxidase_2"/>
    <property type="match status" value="1"/>
</dbReference>
<feature type="binding site" description="type 1 copper site" evidence="12">
    <location>
        <position position="185"/>
    </location>
    <ligand>
        <name>Cu cation</name>
        <dbReference type="ChEBI" id="CHEBI:23378"/>
        <label>1</label>
    </ligand>
</feature>
<dbReference type="GO" id="GO:0005507">
    <property type="term" value="F:copper ion binding"/>
    <property type="evidence" value="ECO:0007669"/>
    <property type="project" value="InterPro"/>
</dbReference>
<gene>
    <name evidence="17" type="ORF">DC3_22940</name>
</gene>
<dbReference type="PANTHER" id="PTHR11709:SF394">
    <property type="entry name" value="FI03373P-RELATED"/>
    <property type="match status" value="1"/>
</dbReference>
<dbReference type="EC" id="1.7.2.1" evidence="5"/>
<dbReference type="OrthoDB" id="9757546at2"/>
<accession>A0A511N1J0</accession>
<dbReference type="InterPro" id="IPR011707">
    <property type="entry name" value="Cu-oxidase-like_N"/>
</dbReference>
<proteinExistence type="inferred from homology"/>
<reference evidence="17 18" key="1">
    <citation type="submission" date="2019-07" db="EMBL/GenBank/DDBJ databases">
        <title>Whole genome shotgun sequence of Deinococcus cellulosilyticus NBRC 106333.</title>
        <authorList>
            <person name="Hosoyama A."/>
            <person name="Uohara A."/>
            <person name="Ohji S."/>
            <person name="Ichikawa N."/>
        </authorList>
    </citation>
    <scope>NUCLEOTIDE SEQUENCE [LARGE SCALE GENOMIC DNA]</scope>
    <source>
        <strain evidence="17 18">NBRC 106333</strain>
    </source>
</reference>
<feature type="compositionally biased region" description="Polar residues" evidence="13">
    <location>
        <begin position="32"/>
        <end position="43"/>
    </location>
</feature>
<evidence type="ECO:0000256" key="9">
    <source>
        <dbReference type="ARBA" id="ARBA00023002"/>
    </source>
</evidence>
<dbReference type="InterPro" id="IPR011706">
    <property type="entry name" value="Cu-oxidase_C"/>
</dbReference>
<evidence type="ECO:0000256" key="4">
    <source>
        <dbReference type="ARBA" id="ARBA00011233"/>
    </source>
</evidence>
<comment type="subunit">
    <text evidence="4">Homotrimer.</text>
</comment>
<keyword evidence="18" id="KW-1185">Reference proteome</keyword>
<feature type="chain" id="PRO_5021825271" description="Copper-containing nitrite reductase" evidence="14">
    <location>
        <begin position="31"/>
        <end position="370"/>
    </location>
</feature>
<dbReference type="PRINTS" id="PR00695">
    <property type="entry name" value="CUNO2RDTASE"/>
</dbReference>
<evidence type="ECO:0000256" key="1">
    <source>
        <dbReference type="ARBA" id="ARBA00001960"/>
    </source>
</evidence>
<dbReference type="CDD" id="cd11024">
    <property type="entry name" value="CuRO_1_2DMCO_NIR_like"/>
    <property type="match status" value="1"/>
</dbReference>
<dbReference type="RefSeq" id="WP_146884474.1">
    <property type="nucleotide sequence ID" value="NZ_BJXB01000009.1"/>
</dbReference>
<comment type="caution">
    <text evidence="17">The sequence shown here is derived from an EMBL/GenBank/DDBJ whole genome shotgun (WGS) entry which is preliminary data.</text>
</comment>
<dbReference type="InterPro" id="IPR001287">
    <property type="entry name" value="NO2-reductase_Cu"/>
</dbReference>
<evidence type="ECO:0000256" key="10">
    <source>
        <dbReference type="ARBA" id="ARBA00023008"/>
    </source>
</evidence>
<dbReference type="Pfam" id="PF07732">
    <property type="entry name" value="Cu-oxidase_3"/>
    <property type="match status" value="1"/>
</dbReference>
<name>A0A511N1J0_DEIC1</name>
<evidence type="ECO:0000256" key="13">
    <source>
        <dbReference type="SAM" id="MobiDB-lite"/>
    </source>
</evidence>
<feature type="binding site" description="type 1 copper site" evidence="12">
    <location>
        <position position="142"/>
    </location>
    <ligand>
        <name>Cu cation</name>
        <dbReference type="ChEBI" id="CHEBI:23378"/>
        <label>1</label>
    </ligand>
</feature>
<feature type="binding site" description="type 1 copper site" evidence="12">
    <location>
        <position position="147"/>
    </location>
    <ligand>
        <name>Cu cation</name>
        <dbReference type="ChEBI" id="CHEBI:23378"/>
        <label>1</label>
    </ligand>
</feature>
<evidence type="ECO:0000256" key="14">
    <source>
        <dbReference type="SAM" id="SignalP"/>
    </source>
</evidence>
<organism evidence="17 18">
    <name type="scientific">Deinococcus cellulosilyticus (strain DSM 18568 / NBRC 106333 / KACC 11606 / 5516J-15)</name>
    <dbReference type="NCBI Taxonomy" id="1223518"/>
    <lineage>
        <taxon>Bacteria</taxon>
        <taxon>Thermotogati</taxon>
        <taxon>Deinococcota</taxon>
        <taxon>Deinococci</taxon>
        <taxon>Deinococcales</taxon>
        <taxon>Deinococcaceae</taxon>
        <taxon>Deinococcus</taxon>
    </lineage>
</organism>